<reference evidence="1" key="1">
    <citation type="submission" date="2023-02" db="EMBL/GenBank/DDBJ databases">
        <authorList>
            <person name="Palmer J.M."/>
        </authorList>
    </citation>
    <scope>NUCLEOTIDE SEQUENCE</scope>
    <source>
        <strain evidence="1">FW57</strain>
    </source>
</reference>
<name>A0AAD4EPG2_9PEZI</name>
<proteinExistence type="predicted"/>
<protein>
    <submittedName>
        <fullName evidence="1">Uncharacterized protein</fullName>
    </submittedName>
</protein>
<sequence>MTSTDICTAVEEQPHHLGMPKLLGQLCGPPTDEVDRRRRLFPGPARAGNVKDVVRGIGIGSVFEQQLEQTRIAESSGPDKRRGEVSSLERFSLIVWRPRNEEHPLLPNQAGGDNTYVLGRIDKHNVVMTCLPG</sequence>
<evidence type="ECO:0000313" key="1">
    <source>
        <dbReference type="EMBL" id="KAG7284871.1"/>
    </source>
</evidence>
<evidence type="ECO:0000313" key="2">
    <source>
        <dbReference type="Proteomes" id="UP001197093"/>
    </source>
</evidence>
<dbReference type="EMBL" id="JAHCVI010000005">
    <property type="protein sequence ID" value="KAG7284871.1"/>
    <property type="molecule type" value="Genomic_DNA"/>
</dbReference>
<keyword evidence="2" id="KW-1185">Reference proteome</keyword>
<gene>
    <name evidence="1" type="ORF">NEMBOFW57_009486</name>
</gene>
<comment type="caution">
    <text evidence="1">The sequence shown here is derived from an EMBL/GenBank/DDBJ whole genome shotgun (WGS) entry which is preliminary data.</text>
</comment>
<dbReference type="Proteomes" id="UP001197093">
    <property type="component" value="Unassembled WGS sequence"/>
</dbReference>
<dbReference type="AlphaFoldDB" id="A0AAD4EPG2"/>
<organism evidence="1 2">
    <name type="scientific">Staphylotrichum longicolle</name>
    <dbReference type="NCBI Taxonomy" id="669026"/>
    <lineage>
        <taxon>Eukaryota</taxon>
        <taxon>Fungi</taxon>
        <taxon>Dikarya</taxon>
        <taxon>Ascomycota</taxon>
        <taxon>Pezizomycotina</taxon>
        <taxon>Sordariomycetes</taxon>
        <taxon>Sordariomycetidae</taxon>
        <taxon>Sordariales</taxon>
        <taxon>Chaetomiaceae</taxon>
        <taxon>Staphylotrichum</taxon>
    </lineage>
</organism>
<accession>A0AAD4EPG2</accession>